<evidence type="ECO:0000313" key="3">
    <source>
        <dbReference type="Proteomes" id="UP000641137"/>
    </source>
</evidence>
<evidence type="ECO:0000313" key="2">
    <source>
        <dbReference type="EMBL" id="GHC69135.1"/>
    </source>
</evidence>
<reference evidence="2" key="2">
    <citation type="submission" date="2020-09" db="EMBL/GenBank/DDBJ databases">
        <authorList>
            <person name="Sun Q."/>
            <person name="Kim S."/>
        </authorList>
    </citation>
    <scope>NUCLEOTIDE SEQUENCE</scope>
    <source>
        <strain evidence="2">KCTC 42097</strain>
    </source>
</reference>
<feature type="domain" description="Methyltransferase FkbM" evidence="1">
    <location>
        <begin position="40"/>
        <end position="227"/>
    </location>
</feature>
<dbReference type="EMBL" id="BMZO01000004">
    <property type="protein sequence ID" value="GHC69135.1"/>
    <property type="molecule type" value="Genomic_DNA"/>
</dbReference>
<keyword evidence="3" id="KW-1185">Reference proteome</keyword>
<dbReference type="PANTHER" id="PTHR34203:SF15">
    <property type="entry name" value="SLL1173 PROTEIN"/>
    <property type="match status" value="1"/>
</dbReference>
<comment type="caution">
    <text evidence="2">The sequence shown here is derived from an EMBL/GenBank/DDBJ whole genome shotgun (WGS) entry which is preliminary data.</text>
</comment>
<reference evidence="2" key="1">
    <citation type="journal article" date="2014" name="Int. J. Syst. Evol. Microbiol.">
        <title>Complete genome sequence of Corynebacterium casei LMG S-19264T (=DSM 44701T), isolated from a smear-ripened cheese.</title>
        <authorList>
            <consortium name="US DOE Joint Genome Institute (JGI-PGF)"/>
            <person name="Walter F."/>
            <person name="Albersmeier A."/>
            <person name="Kalinowski J."/>
            <person name="Ruckert C."/>
        </authorList>
    </citation>
    <scope>NUCLEOTIDE SEQUENCE</scope>
    <source>
        <strain evidence="2">KCTC 42097</strain>
    </source>
</reference>
<dbReference type="SUPFAM" id="SSF53335">
    <property type="entry name" value="S-adenosyl-L-methionine-dependent methyltransferases"/>
    <property type="match status" value="1"/>
</dbReference>
<dbReference type="PANTHER" id="PTHR34203">
    <property type="entry name" value="METHYLTRANSFERASE, FKBM FAMILY PROTEIN"/>
    <property type="match status" value="1"/>
</dbReference>
<dbReference type="AlphaFoldDB" id="A0A8J3GH21"/>
<proteinExistence type="predicted"/>
<dbReference type="InterPro" id="IPR052514">
    <property type="entry name" value="SAM-dependent_MTase"/>
</dbReference>
<name>A0A8J3GH21_9HYPH</name>
<accession>A0A8J3GH21</accession>
<dbReference type="Proteomes" id="UP000641137">
    <property type="component" value="Unassembled WGS sequence"/>
</dbReference>
<organism evidence="2 3">
    <name type="scientific">Limoniibacter endophyticus</name>
    <dbReference type="NCBI Taxonomy" id="1565040"/>
    <lineage>
        <taxon>Bacteria</taxon>
        <taxon>Pseudomonadati</taxon>
        <taxon>Pseudomonadota</taxon>
        <taxon>Alphaproteobacteria</taxon>
        <taxon>Hyphomicrobiales</taxon>
        <taxon>Bartonellaceae</taxon>
        <taxon>Limoniibacter</taxon>
    </lineage>
</organism>
<dbReference type="NCBIfam" id="TIGR01444">
    <property type="entry name" value="fkbM_fam"/>
    <property type="match status" value="1"/>
</dbReference>
<sequence length="244" mass="27803">MRLPIGLLRSLIIYYCQPWRRIALKRLYAEFLEDDALVFDIGAHVGNHTRTFLALGCRVVALEPQPDFADFLEKTLRGPRVFLVREAAGARVGQTELRISSRHPTVSTISESWIDAVKWSPGFRHVRWDEVVSVPMTTLDALISVHGCPKFCKIDVEGAEADILNGLSHPIDILSFEYIPAAIEVAEACLERIRQLGSYRFNRIVGEQQRFKHAEWLEADAMLRILRGMDESERSGNLYARLNR</sequence>
<dbReference type="InterPro" id="IPR006342">
    <property type="entry name" value="FkbM_mtfrase"/>
</dbReference>
<evidence type="ECO:0000259" key="1">
    <source>
        <dbReference type="Pfam" id="PF05050"/>
    </source>
</evidence>
<gene>
    <name evidence="2" type="ORF">GCM10010136_14570</name>
</gene>
<dbReference type="Pfam" id="PF05050">
    <property type="entry name" value="Methyltransf_21"/>
    <property type="match status" value="1"/>
</dbReference>
<protein>
    <recommendedName>
        <fullName evidence="1">Methyltransferase FkbM domain-containing protein</fullName>
    </recommendedName>
</protein>
<dbReference type="Gene3D" id="3.40.50.150">
    <property type="entry name" value="Vaccinia Virus protein VP39"/>
    <property type="match status" value="1"/>
</dbReference>
<dbReference type="RefSeq" id="WP_189489334.1">
    <property type="nucleotide sequence ID" value="NZ_BMZO01000004.1"/>
</dbReference>
<dbReference type="InterPro" id="IPR029063">
    <property type="entry name" value="SAM-dependent_MTases_sf"/>
</dbReference>